<evidence type="ECO:0000313" key="3">
    <source>
        <dbReference type="Proteomes" id="UP000238479"/>
    </source>
</evidence>
<proteinExistence type="predicted"/>
<dbReference type="EMBL" id="PDCK01000002">
    <property type="protein sequence ID" value="PRQ61056.1"/>
    <property type="molecule type" value="Genomic_DNA"/>
</dbReference>
<gene>
    <name evidence="2" type="ORF">RchiOBHm_Chr0c02g0497831</name>
</gene>
<protein>
    <submittedName>
        <fullName evidence="2">Uncharacterized protein</fullName>
    </submittedName>
</protein>
<keyword evidence="3" id="KW-1185">Reference proteome</keyword>
<keyword evidence="1" id="KW-1133">Transmembrane helix</keyword>
<organism evidence="2 3">
    <name type="scientific">Rosa chinensis</name>
    <name type="common">China rose</name>
    <dbReference type="NCBI Taxonomy" id="74649"/>
    <lineage>
        <taxon>Eukaryota</taxon>
        <taxon>Viridiplantae</taxon>
        <taxon>Streptophyta</taxon>
        <taxon>Embryophyta</taxon>
        <taxon>Tracheophyta</taxon>
        <taxon>Spermatophyta</taxon>
        <taxon>Magnoliopsida</taxon>
        <taxon>eudicotyledons</taxon>
        <taxon>Gunneridae</taxon>
        <taxon>Pentapetalae</taxon>
        <taxon>rosids</taxon>
        <taxon>fabids</taxon>
        <taxon>Rosales</taxon>
        <taxon>Rosaceae</taxon>
        <taxon>Rosoideae</taxon>
        <taxon>Rosoideae incertae sedis</taxon>
        <taxon>Rosa</taxon>
    </lineage>
</organism>
<accession>A0A2P6SQW4</accession>
<dbReference type="Proteomes" id="UP000238479">
    <property type="component" value="Unassembled WGS sequence"/>
</dbReference>
<sequence>MGTFLYHVEMNFLFLHLVISEWYWSRLGKSIIVYSFICFVFILSRLGTKFQNPPFYSFIC</sequence>
<dbReference type="Gramene" id="PRQ61056">
    <property type="protein sequence ID" value="PRQ61056"/>
    <property type="gene ID" value="RchiOBHm_Chr0c02g0497831"/>
</dbReference>
<comment type="caution">
    <text evidence="2">The sequence shown here is derived from an EMBL/GenBank/DDBJ whole genome shotgun (WGS) entry which is preliminary data.</text>
</comment>
<evidence type="ECO:0000256" key="1">
    <source>
        <dbReference type="SAM" id="Phobius"/>
    </source>
</evidence>
<keyword evidence="1" id="KW-0472">Membrane</keyword>
<dbReference type="AlphaFoldDB" id="A0A2P6SQW4"/>
<reference evidence="2 3" key="1">
    <citation type="journal article" date="2018" name="Nat. Genet.">
        <title>The Rosa genome provides new insights in the design of modern roses.</title>
        <authorList>
            <person name="Bendahmane M."/>
        </authorList>
    </citation>
    <scope>NUCLEOTIDE SEQUENCE [LARGE SCALE GENOMIC DNA]</scope>
    <source>
        <strain evidence="3">cv. Old Blush</strain>
    </source>
</reference>
<name>A0A2P6SQW4_ROSCH</name>
<feature type="transmembrane region" description="Helical" evidence="1">
    <location>
        <begin position="31"/>
        <end position="48"/>
    </location>
</feature>
<keyword evidence="1" id="KW-0812">Transmembrane</keyword>
<evidence type="ECO:0000313" key="2">
    <source>
        <dbReference type="EMBL" id="PRQ61056.1"/>
    </source>
</evidence>